<protein>
    <submittedName>
        <fullName evidence="1">6214_t:CDS:1</fullName>
    </submittedName>
</protein>
<gene>
    <name evidence="1" type="ORF">SPELUC_LOCUS3771</name>
</gene>
<reference evidence="1" key="1">
    <citation type="submission" date="2021-06" db="EMBL/GenBank/DDBJ databases">
        <authorList>
            <person name="Kallberg Y."/>
            <person name="Tangrot J."/>
            <person name="Rosling A."/>
        </authorList>
    </citation>
    <scope>NUCLEOTIDE SEQUENCE</scope>
    <source>
        <strain evidence="1">28 12/20/2015</strain>
    </source>
</reference>
<proteinExistence type="predicted"/>
<feature type="non-terminal residue" evidence="1">
    <location>
        <position position="443"/>
    </location>
</feature>
<dbReference type="Proteomes" id="UP000789366">
    <property type="component" value="Unassembled WGS sequence"/>
</dbReference>
<evidence type="ECO:0000313" key="2">
    <source>
        <dbReference type="Proteomes" id="UP000789366"/>
    </source>
</evidence>
<organism evidence="1 2">
    <name type="scientific">Cetraspora pellucida</name>
    <dbReference type="NCBI Taxonomy" id="1433469"/>
    <lineage>
        <taxon>Eukaryota</taxon>
        <taxon>Fungi</taxon>
        <taxon>Fungi incertae sedis</taxon>
        <taxon>Mucoromycota</taxon>
        <taxon>Glomeromycotina</taxon>
        <taxon>Glomeromycetes</taxon>
        <taxon>Diversisporales</taxon>
        <taxon>Gigasporaceae</taxon>
        <taxon>Cetraspora</taxon>
    </lineage>
</organism>
<evidence type="ECO:0000313" key="1">
    <source>
        <dbReference type="EMBL" id="CAG8517522.1"/>
    </source>
</evidence>
<sequence>MYNDQSFDEVIGEENMLFEYDRTYNFEDNEAQPSVTPTNPTLTTQPKIEAIIQKQIENTLPLPEKKQSRIIYRLAAWIIEAMMPLDCINHDRFRDFCYEINQRFEVPCTNTIKNVIKESVIYTHASLKEMLDQTMISVSITTDLWTQNHVPYIGITAHWLSKDFIIAVITDNASSMVKAVRQLGTTHLGCTAHTIHLAVTDGLKECEVLIGRAKFLNNFLVNRDKYRSLFRKIQHDIIEKNKITNPLTTNTHILEPISKLATKLKNNSDRAIRADGLEELCQILRHFAHALTFVGGDQYPILSMMYPTVRHLFKNLDQIEDKLTHPDIIEMHKGLRSSMISRWDDPEMVGWLATFLDPRFKTLSAASPTIQQDVFQEIHKRIKLSHQTNDLPSINQAPTTEMSSFFDDGNELSSLSPIDTELQIYLSILQIPKYDPKDLRYDK</sequence>
<name>A0ACA9L9P5_9GLOM</name>
<dbReference type="EMBL" id="CAJVPW010003040">
    <property type="protein sequence ID" value="CAG8517522.1"/>
    <property type="molecule type" value="Genomic_DNA"/>
</dbReference>
<accession>A0ACA9L9P5</accession>
<keyword evidence="2" id="KW-1185">Reference proteome</keyword>
<comment type="caution">
    <text evidence="1">The sequence shown here is derived from an EMBL/GenBank/DDBJ whole genome shotgun (WGS) entry which is preliminary data.</text>
</comment>